<dbReference type="GO" id="GO:0016746">
    <property type="term" value="F:acyltransferase activity"/>
    <property type="evidence" value="ECO:0007669"/>
    <property type="project" value="UniProtKB-KW"/>
</dbReference>
<keyword evidence="2" id="KW-0812">Transmembrane</keyword>
<organism evidence="4 5">
    <name type="scientific">Actinoalloteichus caeruleus DSM 43889</name>
    <dbReference type="NCBI Taxonomy" id="1120930"/>
    <lineage>
        <taxon>Bacteria</taxon>
        <taxon>Bacillati</taxon>
        <taxon>Actinomycetota</taxon>
        <taxon>Actinomycetes</taxon>
        <taxon>Pseudonocardiales</taxon>
        <taxon>Pseudonocardiaceae</taxon>
        <taxon>Actinoalloteichus</taxon>
        <taxon>Actinoalloteichus cyanogriseus</taxon>
    </lineage>
</organism>
<feature type="transmembrane region" description="Helical" evidence="2">
    <location>
        <begin position="192"/>
        <end position="215"/>
    </location>
</feature>
<dbReference type="PANTHER" id="PTHR23028">
    <property type="entry name" value="ACETYLTRANSFERASE"/>
    <property type="match status" value="1"/>
</dbReference>
<keyword evidence="4" id="KW-0012">Acyltransferase</keyword>
<feature type="transmembrane region" description="Helical" evidence="2">
    <location>
        <begin position="20"/>
        <end position="39"/>
    </location>
</feature>
<evidence type="ECO:0000313" key="4">
    <source>
        <dbReference type="EMBL" id="MCP2331610.1"/>
    </source>
</evidence>
<feature type="transmembrane region" description="Helical" evidence="2">
    <location>
        <begin position="89"/>
        <end position="109"/>
    </location>
</feature>
<proteinExistence type="predicted"/>
<keyword evidence="2" id="KW-1133">Transmembrane helix</keyword>
<evidence type="ECO:0000256" key="2">
    <source>
        <dbReference type="SAM" id="Phobius"/>
    </source>
</evidence>
<feature type="transmembrane region" description="Helical" evidence="2">
    <location>
        <begin position="169"/>
        <end position="186"/>
    </location>
</feature>
<feature type="transmembrane region" description="Helical" evidence="2">
    <location>
        <begin position="138"/>
        <end position="157"/>
    </location>
</feature>
<protein>
    <submittedName>
        <fullName evidence="4">Peptidoglycan/LPS O-acetylase OafA/YrhL, contains acyltransferase and SGNH-hydrolase domains</fullName>
    </submittedName>
</protein>
<sequence>MQYTGVKTTRSPRRISWDVLRVIAVLAVVFQHATHQVTINHPELGDPPFRFSLQIGAATLLTISAFFVCETVRRGNTPRWWWNRVARLLPAYVVAVLFTWAAFAALAPADWYVPTPWDVAGNLLLLQSWLPSVHYVDGAYWTLPVQLMAFTAAALLWPRGRWNTWHAPALIWAVVLVPLGLRLLYTPDSPQWFRLLFDGLGLHRAHLFAAGAAIWFWSRRRLGGWHLTALLGVLLVAHEAHSADLASTVAFGVLLVLISLAAGGPDWDNPVLMTFARPIRWIGGISFGVYLLNQEVGYLLSSVLLTSGVTSSWVRLAAVVAQAILLGWLLTKLVERPAHRWLTRRLPELLRSWRGSSGPAPVPAAEAPASGGRAEAEGSRTDHPGNGLGGEHERPGRGEPTRSVDDLVESAVTQRDGAGSRRADEGAGRAESVGQRPAGPGSDRG</sequence>
<feature type="compositionally biased region" description="Low complexity" evidence="1">
    <location>
        <begin position="355"/>
        <end position="372"/>
    </location>
</feature>
<feature type="compositionally biased region" description="Basic and acidic residues" evidence="1">
    <location>
        <begin position="418"/>
        <end position="428"/>
    </location>
</feature>
<dbReference type="EMBL" id="AUBJ02000001">
    <property type="protein sequence ID" value="MCP2331610.1"/>
    <property type="molecule type" value="Genomic_DNA"/>
</dbReference>
<feature type="transmembrane region" description="Helical" evidence="2">
    <location>
        <begin position="245"/>
        <end position="263"/>
    </location>
</feature>
<accession>A0ABT1JGI2</accession>
<keyword evidence="2" id="KW-0472">Membrane</keyword>
<keyword evidence="5" id="KW-1185">Reference proteome</keyword>
<comment type="caution">
    <text evidence="4">The sequence shown here is derived from an EMBL/GenBank/DDBJ whole genome shotgun (WGS) entry which is preliminary data.</text>
</comment>
<dbReference type="Proteomes" id="UP000791080">
    <property type="component" value="Unassembled WGS sequence"/>
</dbReference>
<feature type="transmembrane region" description="Helical" evidence="2">
    <location>
        <begin position="312"/>
        <end position="331"/>
    </location>
</feature>
<reference evidence="4 5" key="2">
    <citation type="submission" date="2022-06" db="EMBL/GenBank/DDBJ databases">
        <title>Genomic Encyclopedia of Type Strains, Phase I: the one thousand microbial genomes (KMG-I) project.</title>
        <authorList>
            <person name="Kyrpides N."/>
        </authorList>
    </citation>
    <scope>NUCLEOTIDE SEQUENCE [LARGE SCALE GENOMIC DNA]</scope>
    <source>
        <strain evidence="4 5">DSM 43889</strain>
    </source>
</reference>
<gene>
    <name evidence="4" type="ORF">G443_001880</name>
</gene>
<feature type="transmembrane region" description="Helical" evidence="2">
    <location>
        <begin position="51"/>
        <end position="69"/>
    </location>
</feature>
<keyword evidence="4" id="KW-0808">Transferase</keyword>
<reference evidence="4 5" key="1">
    <citation type="submission" date="2013-07" db="EMBL/GenBank/DDBJ databases">
        <authorList>
            <consortium name="DOE Joint Genome Institute"/>
            <person name="Reeve W."/>
            <person name="Huntemann M."/>
            <person name="Han J."/>
            <person name="Chen A."/>
            <person name="Kyrpides N."/>
            <person name="Mavromatis K."/>
            <person name="Markowitz V."/>
            <person name="Palaniappan K."/>
            <person name="Ivanova N."/>
            <person name="Schaumberg A."/>
            <person name="Pati A."/>
            <person name="Liolios K."/>
            <person name="Nordberg H.P."/>
            <person name="Cantor M.N."/>
            <person name="Hua S.X."/>
            <person name="Woyke T."/>
        </authorList>
    </citation>
    <scope>NUCLEOTIDE SEQUENCE [LARGE SCALE GENOMIC DNA]</scope>
    <source>
        <strain evidence="4 5">DSM 43889</strain>
    </source>
</reference>
<evidence type="ECO:0000313" key="5">
    <source>
        <dbReference type="Proteomes" id="UP000791080"/>
    </source>
</evidence>
<feature type="compositionally biased region" description="Basic and acidic residues" evidence="1">
    <location>
        <begin position="390"/>
        <end position="405"/>
    </location>
</feature>
<feature type="domain" description="Acyltransferase 3" evidence="3">
    <location>
        <begin position="15"/>
        <end position="331"/>
    </location>
</feature>
<dbReference type="InterPro" id="IPR002656">
    <property type="entry name" value="Acyl_transf_3_dom"/>
</dbReference>
<evidence type="ECO:0000259" key="3">
    <source>
        <dbReference type="Pfam" id="PF01757"/>
    </source>
</evidence>
<name>A0ABT1JGI2_ACTCY</name>
<evidence type="ECO:0000256" key="1">
    <source>
        <dbReference type="SAM" id="MobiDB-lite"/>
    </source>
</evidence>
<dbReference type="Pfam" id="PF01757">
    <property type="entry name" value="Acyl_transf_3"/>
    <property type="match status" value="1"/>
</dbReference>
<dbReference type="InterPro" id="IPR050879">
    <property type="entry name" value="Acyltransferase_3"/>
</dbReference>
<feature type="region of interest" description="Disordered" evidence="1">
    <location>
        <begin position="353"/>
        <end position="445"/>
    </location>
</feature>
<dbReference type="PANTHER" id="PTHR23028:SF53">
    <property type="entry name" value="ACYL_TRANSF_3 DOMAIN-CONTAINING PROTEIN"/>
    <property type="match status" value="1"/>
</dbReference>
<feature type="compositionally biased region" description="Basic and acidic residues" evidence="1">
    <location>
        <begin position="374"/>
        <end position="383"/>
    </location>
</feature>